<organism evidence="2 3">
    <name type="scientific">Nonomuraea spiralis</name>
    <dbReference type="NCBI Taxonomy" id="46182"/>
    <lineage>
        <taxon>Bacteria</taxon>
        <taxon>Bacillati</taxon>
        <taxon>Actinomycetota</taxon>
        <taxon>Actinomycetes</taxon>
        <taxon>Streptosporangiales</taxon>
        <taxon>Streptosporangiaceae</taxon>
        <taxon>Nonomuraea</taxon>
    </lineage>
</organism>
<comment type="caution">
    <text evidence="2">The sequence shown here is derived from an EMBL/GenBank/DDBJ whole genome shotgun (WGS) entry which is preliminary data.</text>
</comment>
<evidence type="ECO:0000313" key="3">
    <source>
        <dbReference type="Proteomes" id="UP001589647"/>
    </source>
</evidence>
<reference evidence="2 3" key="1">
    <citation type="submission" date="2024-09" db="EMBL/GenBank/DDBJ databases">
        <authorList>
            <person name="Sun Q."/>
            <person name="Mori K."/>
        </authorList>
    </citation>
    <scope>NUCLEOTIDE SEQUENCE [LARGE SCALE GENOMIC DNA]</scope>
    <source>
        <strain evidence="2 3">CCM 3426</strain>
    </source>
</reference>
<keyword evidence="3" id="KW-1185">Reference proteome</keyword>
<accession>A0ABV5IK46</accession>
<dbReference type="EMBL" id="JBHMEI010000021">
    <property type="protein sequence ID" value="MFB9204909.1"/>
    <property type="molecule type" value="Genomic_DNA"/>
</dbReference>
<proteinExistence type="predicted"/>
<protein>
    <submittedName>
        <fullName evidence="2">Uncharacterized protein</fullName>
    </submittedName>
</protein>
<gene>
    <name evidence="2" type="ORF">ACFFV7_27200</name>
</gene>
<evidence type="ECO:0000256" key="1">
    <source>
        <dbReference type="SAM" id="MobiDB-lite"/>
    </source>
</evidence>
<sequence>MTNEETPMDSRYGVHISGGEVSGPIAVGPHSRATVNNLGGTSPGEAARLLDRLERLLAEHESDVTEPARARRDVADVRQEIEQADPDRSRVMDALKRLSARAAEVSVIVEVVGQIRELFA</sequence>
<dbReference type="RefSeq" id="WP_229824339.1">
    <property type="nucleotide sequence ID" value="NZ_BMRC01000010.1"/>
</dbReference>
<name>A0ABV5IK46_9ACTN</name>
<evidence type="ECO:0000313" key="2">
    <source>
        <dbReference type="EMBL" id="MFB9204909.1"/>
    </source>
</evidence>
<feature type="region of interest" description="Disordered" evidence="1">
    <location>
        <begin position="23"/>
        <end position="43"/>
    </location>
</feature>
<dbReference type="Proteomes" id="UP001589647">
    <property type="component" value="Unassembled WGS sequence"/>
</dbReference>